<accession>Q6XM66</accession>
<name>Q6XM66_9PHYC</name>
<reference evidence="1" key="2">
    <citation type="submission" date="2003-01" db="EMBL/GenBank/DDBJ databases">
        <title>Partial Nucleotide Sequence of the Feldmannia irregularis Virus FirrV-1 Genome: On the Evolution of Large Phaeoviral Genomes.</title>
        <authorList>
            <person name="Delaroque N."/>
            <person name="Knippers R."/>
            <person name="Mueller D.G."/>
            <person name="Boland W."/>
        </authorList>
    </citation>
    <scope>NUCLEOTIDE SEQUENCE</scope>
    <source>
        <strain evidence="1">FirrV-1</strain>
    </source>
</reference>
<dbReference type="KEGG" id="vg:41332293"/>
<evidence type="ECO:0000313" key="1">
    <source>
        <dbReference type="EMBL" id="AAR26845.1"/>
    </source>
</evidence>
<sequence length="144" mass="16412">MASSALIEAKTLSALKLYELLIDPLYDVFCMQYRQIANRTETTNSLVYHIRNSMSGIRQWNALTIRDFFNNLVVQFPQLDLEFTKQFVHLQELTCNILNSSSASLVHTPSVSDRNSFLHATLSGASNALLDHREWVTEEDNGNM</sequence>
<dbReference type="RefSeq" id="YP_009665697.1">
    <property type="nucleotide sequence ID" value="NC_043254.1"/>
</dbReference>
<reference evidence="1" key="1">
    <citation type="journal article" date="2003" name="J. Mol. Evol.">
        <title>Comparisons of two large phaeoviral genomes and evolutionary implications.</title>
        <authorList>
            <person name="Delaroque N."/>
            <person name="Boland W."/>
            <person name="Muller D.G."/>
            <person name="Knippers R."/>
        </authorList>
    </citation>
    <scope>NUCLEOTIDE SEQUENCE</scope>
    <source>
        <strain evidence="1">FirrV-1</strain>
    </source>
</reference>
<proteinExistence type="predicted"/>
<protein>
    <submittedName>
        <fullName evidence="1">FirrV-1-A21</fullName>
    </submittedName>
</protein>
<organism evidence="1">
    <name type="scientific">Feldmannia irregularis virus a</name>
    <dbReference type="NCBI Taxonomy" id="231992"/>
    <lineage>
        <taxon>Viruses</taxon>
        <taxon>Varidnaviria</taxon>
        <taxon>Bamfordvirae</taxon>
        <taxon>Nucleocytoviricota</taxon>
        <taxon>Megaviricetes</taxon>
        <taxon>Algavirales</taxon>
        <taxon>Phycodnaviridae</taxon>
        <taxon>Phaeovirus</taxon>
        <taxon>Phaeovirus irregularis</taxon>
    </lineage>
</organism>
<dbReference type="GeneID" id="41332293"/>
<dbReference type="EMBL" id="AY225133">
    <property type="protein sequence ID" value="AAR26845.1"/>
    <property type="molecule type" value="Genomic_DNA"/>
</dbReference>